<keyword evidence="7" id="KW-1185">Reference proteome</keyword>
<dbReference type="PROSITE" id="PS51910">
    <property type="entry name" value="GH18_2"/>
    <property type="match status" value="1"/>
</dbReference>
<accession>A0AA49ABC6</accession>
<dbReference type="Gene3D" id="3.20.20.80">
    <property type="entry name" value="Glycosidases"/>
    <property type="match status" value="1"/>
</dbReference>
<keyword evidence="1 4" id="KW-0378">Hydrolase</keyword>
<organism evidence="6 7">
    <name type="scientific">Massilia antarctica</name>
    <dbReference type="NCBI Taxonomy" id="2765360"/>
    <lineage>
        <taxon>Bacteria</taxon>
        <taxon>Pseudomonadati</taxon>
        <taxon>Pseudomonadota</taxon>
        <taxon>Betaproteobacteria</taxon>
        <taxon>Burkholderiales</taxon>
        <taxon>Oxalobacteraceae</taxon>
        <taxon>Telluria group</taxon>
        <taxon>Massilia</taxon>
    </lineage>
</organism>
<evidence type="ECO:0000313" key="7">
    <source>
        <dbReference type="Proteomes" id="UP000662888"/>
    </source>
</evidence>
<keyword evidence="2" id="KW-0119">Carbohydrate metabolism</keyword>
<dbReference type="PROSITE" id="PS01095">
    <property type="entry name" value="GH18_1"/>
    <property type="match status" value="1"/>
</dbReference>
<evidence type="ECO:0000256" key="3">
    <source>
        <dbReference type="ARBA" id="ARBA00023295"/>
    </source>
</evidence>
<gene>
    <name evidence="6" type="ORF">IV454_08395</name>
</gene>
<feature type="domain" description="GH18" evidence="5">
    <location>
        <begin position="21"/>
        <end position="472"/>
    </location>
</feature>
<dbReference type="PANTHER" id="PTHR11177">
    <property type="entry name" value="CHITINASE"/>
    <property type="match status" value="1"/>
</dbReference>
<dbReference type="Gene3D" id="3.10.50.10">
    <property type="match status" value="1"/>
</dbReference>
<dbReference type="Proteomes" id="UP000662888">
    <property type="component" value="Chromosome"/>
</dbReference>
<dbReference type="InterPro" id="IPR029070">
    <property type="entry name" value="Chitinase_insertion_sf"/>
</dbReference>
<dbReference type="InterPro" id="IPR011583">
    <property type="entry name" value="Chitinase_II/V-like_cat"/>
</dbReference>
<dbReference type="EMBL" id="CP065053">
    <property type="protein sequence ID" value="QPI53161.1"/>
    <property type="molecule type" value="Genomic_DNA"/>
</dbReference>
<dbReference type="InterPro" id="IPR017853">
    <property type="entry name" value="GH"/>
</dbReference>
<evidence type="ECO:0000256" key="4">
    <source>
        <dbReference type="RuleBase" id="RU000489"/>
    </source>
</evidence>
<dbReference type="InterPro" id="IPR009470">
    <property type="entry name" value="Chi_C"/>
</dbReference>
<sequence length="643" mass="69372">MPYCGVYDTNGREVLAHGLNRRIVGYFTSWRTGVDGTPSYLVNNIPWDKITHVNYAFAAVDPATSKLLIGSGPANPDTGLSWPNNPAAAMDPSLPYKGHFNLLAQYKRKHPDVKIMLSVGGWAGSGGFYTATTNADGSLNSAGIDTLADSMVAFLRQYRFFDGIDIDYEHPTTNNEAGNPLDFNMSKPRLAGLMKSYNVLLERVRTKLDTAAVADKKYYMLTIAGSASAWILRGEENLSGLKYLDYASLMSYDLHGGWNQYVGPNAALFDDGNDAELRAGNAYQFANIGYLNVDWSYRYYRGALQAGRINLGVPYYTRGWKNVTGGTNGLWGTTGLISSTVTCAGVKTCGEGAVGIDNLWHDLDSTGQAIPGGGNPLWHALNLEKAILPDYLDAYKVTDKTLRGTYQPNYSATMAAPWLWNPTTKVFLSTETAQSMDAKARYIVDNNVGGIMIWEMAGDYAWDASKNGGKGQYVMGNTLTTNTFNTFKTAGPYGNKRAETAVPASSAKVSIEVGGWKMGDSNYPINPVMTVTNKSATTIPGGSVVEFSYPVAAPANMSDQSGYGLKVIAAGYNGPNNIGGFKATFNRAQFTIPTWQALAPGASVSLTLNYQLPISGPSAYVITVGGKRYALADEYPELPVALP</sequence>
<keyword evidence="2" id="KW-0624">Polysaccharide degradation</keyword>
<evidence type="ECO:0000313" key="6">
    <source>
        <dbReference type="EMBL" id="QPI53161.1"/>
    </source>
</evidence>
<dbReference type="InterPro" id="IPR001223">
    <property type="entry name" value="Glyco_hydro18_cat"/>
</dbReference>
<dbReference type="SUPFAM" id="SSF51445">
    <property type="entry name" value="(Trans)glycosidases"/>
    <property type="match status" value="1"/>
</dbReference>
<reference evidence="6 7" key="1">
    <citation type="submission" date="2020-11" db="EMBL/GenBank/DDBJ databases">
        <authorList>
            <person name="Sun Q."/>
        </authorList>
    </citation>
    <scope>NUCLEOTIDE SEQUENCE [LARGE SCALE GENOMIC DNA]</scope>
    <source>
        <strain evidence="6 7">P8398</strain>
    </source>
</reference>
<keyword evidence="3 4" id="KW-0326">Glycosidase</keyword>
<evidence type="ECO:0000256" key="2">
    <source>
        <dbReference type="ARBA" id="ARBA00023024"/>
    </source>
</evidence>
<proteinExistence type="predicted"/>
<dbReference type="Pfam" id="PF06483">
    <property type="entry name" value="ChiC"/>
    <property type="match status" value="1"/>
</dbReference>
<evidence type="ECO:0000259" key="5">
    <source>
        <dbReference type="PROSITE" id="PS51910"/>
    </source>
</evidence>
<evidence type="ECO:0000256" key="1">
    <source>
        <dbReference type="ARBA" id="ARBA00022801"/>
    </source>
</evidence>
<dbReference type="Pfam" id="PF00704">
    <property type="entry name" value="Glyco_hydro_18"/>
    <property type="match status" value="1"/>
</dbReference>
<dbReference type="SMART" id="SM00636">
    <property type="entry name" value="Glyco_18"/>
    <property type="match status" value="1"/>
</dbReference>
<dbReference type="PANTHER" id="PTHR11177:SF308">
    <property type="entry name" value="CHITINASE A"/>
    <property type="match status" value="1"/>
</dbReference>
<name>A0AA49ABC6_9BURK</name>
<dbReference type="SUPFAM" id="SSF54556">
    <property type="entry name" value="Chitinase insertion domain"/>
    <property type="match status" value="1"/>
</dbReference>
<protein>
    <submittedName>
        <fullName evidence="6">Chitinase C-terminal domain-containing protein</fullName>
    </submittedName>
</protein>
<dbReference type="InterPro" id="IPR050314">
    <property type="entry name" value="Glycosyl_Hydrlase_18"/>
</dbReference>
<dbReference type="InterPro" id="IPR001579">
    <property type="entry name" value="Glyco_hydro_18_chit_AS"/>
</dbReference>
<keyword evidence="2" id="KW-0146">Chitin degradation</keyword>